<dbReference type="GO" id="GO:0030214">
    <property type="term" value="P:hyaluronan catabolic process"/>
    <property type="evidence" value="ECO:0007669"/>
    <property type="project" value="TreeGrafter"/>
</dbReference>
<organism evidence="12 13">
    <name type="scientific">Anguilla anguilla</name>
    <name type="common">European freshwater eel</name>
    <name type="synonym">Muraena anguilla</name>
    <dbReference type="NCBI Taxonomy" id="7936"/>
    <lineage>
        <taxon>Eukaryota</taxon>
        <taxon>Metazoa</taxon>
        <taxon>Chordata</taxon>
        <taxon>Craniata</taxon>
        <taxon>Vertebrata</taxon>
        <taxon>Euteleostomi</taxon>
        <taxon>Actinopterygii</taxon>
        <taxon>Neopterygii</taxon>
        <taxon>Teleostei</taxon>
        <taxon>Anguilliformes</taxon>
        <taxon>Anguillidae</taxon>
        <taxon>Anguilla</taxon>
    </lineage>
</organism>
<evidence type="ECO:0000313" key="13">
    <source>
        <dbReference type="Proteomes" id="UP001044222"/>
    </source>
</evidence>
<dbReference type="PANTHER" id="PTHR11769">
    <property type="entry name" value="HYALURONIDASE"/>
    <property type="match status" value="1"/>
</dbReference>
<dbReference type="GO" id="GO:0005975">
    <property type="term" value="P:carbohydrate metabolic process"/>
    <property type="evidence" value="ECO:0007669"/>
    <property type="project" value="UniProtKB-UniRule"/>
</dbReference>
<accession>A0A9D3MBG2</accession>
<dbReference type="EMBL" id="JAFIRN010000007">
    <property type="protein sequence ID" value="KAG5845929.1"/>
    <property type="molecule type" value="Genomic_DNA"/>
</dbReference>
<evidence type="ECO:0000256" key="1">
    <source>
        <dbReference type="ARBA" id="ARBA00000251"/>
    </source>
</evidence>
<dbReference type="Gene3D" id="3.20.20.70">
    <property type="entry name" value="Aldolase class I"/>
    <property type="match status" value="1"/>
</dbReference>
<evidence type="ECO:0000256" key="9">
    <source>
        <dbReference type="PIRSR" id="PIRSR038193-3"/>
    </source>
</evidence>
<comment type="catalytic activity">
    <reaction evidence="1 10">
        <text>Random hydrolysis of (1-&gt;4)-linkages between N-acetyl-beta-D-glucosamine and D-glucuronate residues in hyaluronate.</text>
        <dbReference type="EC" id="3.2.1.35"/>
    </reaction>
</comment>
<evidence type="ECO:0000256" key="4">
    <source>
        <dbReference type="ARBA" id="ARBA00023157"/>
    </source>
</evidence>
<dbReference type="FunFam" id="3.20.20.70:FF:000065">
    <property type="entry name" value="Hyaluronidase"/>
    <property type="match status" value="1"/>
</dbReference>
<feature type="glycosylation site" description="N-linked (GlcNAc...) asparagine" evidence="8">
    <location>
        <position position="364"/>
    </location>
</feature>
<dbReference type="Pfam" id="PF01630">
    <property type="entry name" value="Glyco_hydro_56"/>
    <property type="match status" value="1"/>
</dbReference>
<evidence type="ECO:0000256" key="5">
    <source>
        <dbReference type="ARBA" id="ARBA00023295"/>
    </source>
</evidence>
<dbReference type="InterPro" id="IPR013785">
    <property type="entry name" value="Aldolase_TIM"/>
</dbReference>
<evidence type="ECO:0000256" key="2">
    <source>
        <dbReference type="ARBA" id="ARBA00008871"/>
    </source>
</evidence>
<dbReference type="PIRSF" id="PIRSF038193">
    <property type="entry name" value="Hyaluronidase"/>
    <property type="match status" value="1"/>
</dbReference>
<keyword evidence="13" id="KW-1185">Reference proteome</keyword>
<feature type="disulfide bond" evidence="9">
    <location>
        <begin position="377"/>
        <end position="430"/>
    </location>
</feature>
<dbReference type="AlphaFoldDB" id="A0A9D3MBG2"/>
<feature type="signal peptide" evidence="11">
    <location>
        <begin position="1"/>
        <end position="29"/>
    </location>
</feature>
<feature type="disulfide bond" evidence="9">
    <location>
        <begin position="56"/>
        <end position="347"/>
    </location>
</feature>
<evidence type="ECO:0000256" key="10">
    <source>
        <dbReference type="RuleBase" id="RU610713"/>
    </source>
</evidence>
<feature type="active site" description="Proton donor" evidence="7">
    <location>
        <position position="143"/>
    </location>
</feature>
<feature type="chain" id="PRO_5039137677" description="Hyaluronidase" evidence="11">
    <location>
        <begin position="30"/>
        <end position="455"/>
    </location>
</feature>
<proteinExistence type="inferred from homology"/>
<feature type="disulfide bond" evidence="9">
    <location>
        <begin position="219"/>
        <end position="233"/>
    </location>
</feature>
<dbReference type="InterPro" id="IPR018155">
    <property type="entry name" value="Hyaluronidase"/>
</dbReference>
<dbReference type="GO" id="GO:0001669">
    <property type="term" value="C:acrosomal vesicle"/>
    <property type="evidence" value="ECO:0007669"/>
    <property type="project" value="TreeGrafter"/>
</dbReference>
<sequence>MDQVIQTRRGSALLSPALTFYLLGALSHALPHPPTAPPLYEGLPFIVVWNIPTIACRKHAIPLDTSPFRAVTTPAKVPGQPLMLFYSNRLGLYPHVNAATKQKLYGGIPQRGNLTASLAKAQTDIAHYITSESDPGMAVIDWEDWRPLWERNWGSKRIYRILSIIHARQKHPFMSSSQTVAAAKRQFQDAARNYMAATLGLGVRQRPRYLWGFYLFPNCYNYGWAEPGYTGRCPAEAQSQNDELLWLWESSTALYPSVYLLSSLGGSGSAALYVRNRVQEAMRVALLPKRPFTAPVYVYTRPVFPDQNKSFLSTGDLVSTIGESAAVGASGSVLWGASADYNDKTSCEALSNYLTSTLNPYIANVTAAAKLCSRSLCQGNGRCVRKNYDSSDYLHLNPRTFTIIRYKMSYVAIGRLTVSDLSVFGKKFTCQCYAGRDCSPKLSTLLSRTPLVIHL</sequence>
<comment type="caution">
    <text evidence="12">The sequence shown here is derived from an EMBL/GenBank/DDBJ whole genome shotgun (WGS) entry which is preliminary data.</text>
</comment>
<dbReference type="EC" id="3.2.1.35" evidence="10"/>
<reference evidence="12" key="1">
    <citation type="submission" date="2021-01" db="EMBL/GenBank/DDBJ databases">
        <title>A chromosome-scale assembly of European eel, Anguilla anguilla.</title>
        <authorList>
            <person name="Henkel C."/>
            <person name="Jong-Raadsen S.A."/>
            <person name="Dufour S."/>
            <person name="Weltzien F.-A."/>
            <person name="Palstra A.P."/>
            <person name="Pelster B."/>
            <person name="Spaink H.P."/>
            <person name="Van Den Thillart G.E."/>
            <person name="Jansen H."/>
            <person name="Zahm M."/>
            <person name="Klopp C."/>
            <person name="Cedric C."/>
            <person name="Louis A."/>
            <person name="Berthelot C."/>
            <person name="Parey E."/>
            <person name="Roest Crollius H."/>
            <person name="Montfort J."/>
            <person name="Robinson-Rechavi M."/>
            <person name="Bucao C."/>
            <person name="Bouchez O."/>
            <person name="Gislard M."/>
            <person name="Lluch J."/>
            <person name="Milhes M."/>
            <person name="Lampietro C."/>
            <person name="Lopez Roques C."/>
            <person name="Donnadieu C."/>
            <person name="Braasch I."/>
            <person name="Desvignes T."/>
            <person name="Postlethwait J."/>
            <person name="Bobe J."/>
            <person name="Guiguen Y."/>
            <person name="Dirks R."/>
        </authorList>
    </citation>
    <scope>NUCLEOTIDE SEQUENCE</scope>
    <source>
        <strain evidence="12">Tag_6206</strain>
        <tissue evidence="12">Liver</tissue>
    </source>
</reference>
<feature type="disulfide bond" evidence="9">
    <location>
        <begin position="372"/>
        <end position="383"/>
    </location>
</feature>
<dbReference type="SUPFAM" id="SSF51445">
    <property type="entry name" value="(Trans)glycosidases"/>
    <property type="match status" value="1"/>
</dbReference>
<comment type="similarity">
    <text evidence="2 6 10">Belongs to the glycosyl hydrolase 56 family.</text>
</comment>
<evidence type="ECO:0000256" key="6">
    <source>
        <dbReference type="PIRNR" id="PIRNR038193"/>
    </source>
</evidence>
<dbReference type="GO" id="GO:0004415">
    <property type="term" value="F:hyalurononglucosaminidase activity"/>
    <property type="evidence" value="ECO:0007669"/>
    <property type="project" value="UniProtKB-UniRule"/>
</dbReference>
<evidence type="ECO:0000256" key="11">
    <source>
        <dbReference type="SAM" id="SignalP"/>
    </source>
</evidence>
<keyword evidence="5 10" id="KW-0326">Glycosidase</keyword>
<dbReference type="PANTHER" id="PTHR11769:SF20">
    <property type="entry name" value="HYALURONIDASE PH-20"/>
    <property type="match status" value="1"/>
</dbReference>
<evidence type="ECO:0000313" key="12">
    <source>
        <dbReference type="EMBL" id="KAG5845929.1"/>
    </source>
</evidence>
<keyword evidence="4 9" id="KW-1015">Disulfide bond</keyword>
<evidence type="ECO:0000256" key="8">
    <source>
        <dbReference type="PIRSR" id="PIRSR038193-2"/>
    </source>
</evidence>
<gene>
    <name evidence="12" type="ORF">ANANG_G00144390</name>
</gene>
<evidence type="ECO:0000256" key="3">
    <source>
        <dbReference type="ARBA" id="ARBA00022801"/>
    </source>
</evidence>
<dbReference type="PRINTS" id="PR00846">
    <property type="entry name" value="GLHYDRLASE56"/>
</dbReference>
<keyword evidence="11" id="KW-0732">Signal</keyword>
<keyword evidence="3 10" id="KW-0378">Hydrolase</keyword>
<evidence type="ECO:0000256" key="7">
    <source>
        <dbReference type="PIRSR" id="PIRSR038193-1"/>
    </source>
</evidence>
<dbReference type="InterPro" id="IPR017853">
    <property type="entry name" value="GH"/>
</dbReference>
<protein>
    <recommendedName>
        <fullName evidence="10">Hyaluronidase</fullName>
        <ecNumber evidence="10">3.2.1.35</ecNumber>
    </recommendedName>
</protein>
<name>A0A9D3MBG2_ANGAN</name>
<dbReference type="Proteomes" id="UP001044222">
    <property type="component" value="Chromosome 7"/>
</dbReference>